<dbReference type="Proteomes" id="UP000199423">
    <property type="component" value="Unassembled WGS sequence"/>
</dbReference>
<dbReference type="NCBIfam" id="TIGR01537">
    <property type="entry name" value="portal_HK97"/>
    <property type="match status" value="1"/>
</dbReference>
<dbReference type="Pfam" id="PF04860">
    <property type="entry name" value="Phage_portal"/>
    <property type="match status" value="1"/>
</dbReference>
<evidence type="ECO:0000313" key="3">
    <source>
        <dbReference type="Proteomes" id="UP000199423"/>
    </source>
</evidence>
<feature type="region of interest" description="Disordered" evidence="1">
    <location>
        <begin position="376"/>
        <end position="398"/>
    </location>
</feature>
<dbReference type="RefSeq" id="WP_143111360.1">
    <property type="nucleotide sequence ID" value="NZ_FPCH01000002.1"/>
</dbReference>
<dbReference type="STRING" id="51670.SAMN04488557_1432"/>
<organism evidence="2 3">
    <name type="scientific">Hyphomicrobium facile</name>
    <dbReference type="NCBI Taxonomy" id="51670"/>
    <lineage>
        <taxon>Bacteria</taxon>
        <taxon>Pseudomonadati</taxon>
        <taxon>Pseudomonadota</taxon>
        <taxon>Alphaproteobacteria</taxon>
        <taxon>Hyphomicrobiales</taxon>
        <taxon>Hyphomicrobiaceae</taxon>
        <taxon>Hyphomicrobium</taxon>
    </lineage>
</organism>
<dbReference type="AlphaFoldDB" id="A0A1I7NB15"/>
<dbReference type="InterPro" id="IPR006944">
    <property type="entry name" value="Phage/GTA_portal"/>
</dbReference>
<sequence length="450" mass="49326">MSLISEALTRWLPMHGRVRNNPALAGRLAERESPGANERLVPGANQKGTSTGPLIAYQNLGEPVWAPRDYAAFAREGFMQNAIVYRSVRMIAEAAASIPLLLYEGANEIEDHPLIDLLRRPSLDHTGTDFLEAWYGFLLVAGNAYVEAVALDGEIRELHILRPDRMKVIPGLDGWPEGYEYTVAGRSVRFIDEVAAGVRPILHVRLFHPANDHYGMSPIEAAATAIDIHNTASSWNKALLDNSARPSGALVYAAANGQMTDEQFTRLKSELETNFQGARAAGRPLLLEGGLDWKPLSLSPKDMDFIEAKNSAAREIALAIGVPPMLLGIPGDNTYSNYQEAQRAFWRQTVLPLVNRTSRALSSWLAPAFATSSALGGRLAERESPSANENYGRSRGTNLELKPDLDQIEALSSERDALWKRLEAASFLTDDEKRVAAGYTAKPENSPSLK</sequence>
<dbReference type="EMBL" id="FPCH01000002">
    <property type="protein sequence ID" value="SFV31874.1"/>
    <property type="molecule type" value="Genomic_DNA"/>
</dbReference>
<reference evidence="3" key="1">
    <citation type="submission" date="2016-10" db="EMBL/GenBank/DDBJ databases">
        <authorList>
            <person name="Varghese N."/>
            <person name="Submissions S."/>
        </authorList>
    </citation>
    <scope>NUCLEOTIDE SEQUENCE [LARGE SCALE GENOMIC DNA]</scope>
    <source>
        <strain evidence="3">DSM 1565</strain>
    </source>
</reference>
<proteinExistence type="predicted"/>
<accession>A0A1I7NB15</accession>
<protein>
    <submittedName>
        <fullName evidence="2">Phage portal protein, HK97 family</fullName>
    </submittedName>
</protein>
<dbReference type="OrthoDB" id="9134461at2"/>
<feature type="compositionally biased region" description="Polar residues" evidence="1">
    <location>
        <begin position="385"/>
        <end position="397"/>
    </location>
</feature>
<evidence type="ECO:0000256" key="1">
    <source>
        <dbReference type="SAM" id="MobiDB-lite"/>
    </source>
</evidence>
<evidence type="ECO:0000313" key="2">
    <source>
        <dbReference type="EMBL" id="SFV31874.1"/>
    </source>
</evidence>
<keyword evidence="3" id="KW-1185">Reference proteome</keyword>
<name>A0A1I7NB15_9HYPH</name>
<dbReference type="InterPro" id="IPR006427">
    <property type="entry name" value="Portal_HK97"/>
</dbReference>
<gene>
    <name evidence="2" type="ORF">SAMN04488557_1432</name>
</gene>